<evidence type="ECO:0000256" key="1">
    <source>
        <dbReference type="SAM" id="Coils"/>
    </source>
</evidence>
<evidence type="ECO:0000313" key="2">
    <source>
        <dbReference type="EMBL" id="RYR03056.1"/>
    </source>
</evidence>
<accession>A0A444YM64</accession>
<keyword evidence="1" id="KW-0175">Coiled coil</keyword>
<dbReference type="EMBL" id="SDMP01000016">
    <property type="protein sequence ID" value="RYR03056.1"/>
    <property type="molecule type" value="Genomic_DNA"/>
</dbReference>
<reference evidence="2 3" key="1">
    <citation type="submission" date="2019-01" db="EMBL/GenBank/DDBJ databases">
        <title>Sequencing of cultivated peanut Arachis hypogaea provides insights into genome evolution and oil improvement.</title>
        <authorList>
            <person name="Chen X."/>
        </authorList>
    </citation>
    <scope>NUCLEOTIDE SEQUENCE [LARGE SCALE GENOMIC DNA]</scope>
    <source>
        <strain evidence="3">cv. Fuhuasheng</strain>
        <tissue evidence="2">Leaves</tissue>
    </source>
</reference>
<gene>
    <name evidence="2" type="ORF">Ahy_B06g081886</name>
</gene>
<dbReference type="AlphaFoldDB" id="A0A444YM64"/>
<feature type="coiled-coil region" evidence="1">
    <location>
        <begin position="7"/>
        <end position="34"/>
    </location>
</feature>
<dbReference type="PANTHER" id="PTHR13115:SF8">
    <property type="entry name" value="RNA POLYMERASE-ASSOCIATED PROTEIN RTF1 HOMOLOG"/>
    <property type="match status" value="1"/>
</dbReference>
<dbReference type="GO" id="GO:0016593">
    <property type="term" value="C:Cdc73/Paf1 complex"/>
    <property type="evidence" value="ECO:0007669"/>
    <property type="project" value="TreeGrafter"/>
</dbReference>
<comment type="caution">
    <text evidence="2">The sequence shown here is derived from an EMBL/GenBank/DDBJ whole genome shotgun (WGS) entry which is preliminary data.</text>
</comment>
<protein>
    <submittedName>
        <fullName evidence="2">Uncharacterized protein</fullName>
    </submittedName>
</protein>
<dbReference type="Proteomes" id="UP000289738">
    <property type="component" value="Chromosome B06"/>
</dbReference>
<dbReference type="PANTHER" id="PTHR13115">
    <property type="entry name" value="RNA POLYMERASE-ASSOCIATED PROTEIN RTF1 HOMOLOG"/>
    <property type="match status" value="1"/>
</dbReference>
<organism evidence="2 3">
    <name type="scientific">Arachis hypogaea</name>
    <name type="common">Peanut</name>
    <dbReference type="NCBI Taxonomy" id="3818"/>
    <lineage>
        <taxon>Eukaryota</taxon>
        <taxon>Viridiplantae</taxon>
        <taxon>Streptophyta</taxon>
        <taxon>Embryophyta</taxon>
        <taxon>Tracheophyta</taxon>
        <taxon>Spermatophyta</taxon>
        <taxon>Magnoliopsida</taxon>
        <taxon>eudicotyledons</taxon>
        <taxon>Gunneridae</taxon>
        <taxon>Pentapetalae</taxon>
        <taxon>rosids</taxon>
        <taxon>fabids</taxon>
        <taxon>Fabales</taxon>
        <taxon>Fabaceae</taxon>
        <taxon>Papilionoideae</taxon>
        <taxon>50 kb inversion clade</taxon>
        <taxon>dalbergioids sensu lato</taxon>
        <taxon>Dalbergieae</taxon>
        <taxon>Pterocarpus clade</taxon>
        <taxon>Arachis</taxon>
    </lineage>
</organism>
<evidence type="ECO:0000313" key="3">
    <source>
        <dbReference type="Proteomes" id="UP000289738"/>
    </source>
</evidence>
<dbReference type="GO" id="GO:1990269">
    <property type="term" value="F:RNA polymerase II C-terminal domain phosphoserine binding"/>
    <property type="evidence" value="ECO:0007669"/>
    <property type="project" value="TreeGrafter"/>
</dbReference>
<sequence length="210" mass="22957">MHNEAEVERIRARLQELEASREAREKNAKALRLAEMNRKNRFENLKNASDLKRKALKAGDAGYDPFSRRWTRSRNYYAAKPGEEAADRNNSAGSKVAIAGSTIPNVAVNAEAGMVATAVALEAAADAGKLVDTSAPVDQGTESNMLHNFELPISLSSLQRFGGSQGVEAGFMAKKQKVEATVGFRVPENDGRRHALTLTVSDYKRRRGLL</sequence>
<keyword evidence="3" id="KW-1185">Reference proteome</keyword>
<name>A0A444YM64_ARAHY</name>
<proteinExistence type="predicted"/>